<accession>A0A2C5Y756</accession>
<comment type="similarity">
    <text evidence="1">Belongs to the small heat shock protein (HSP20) family.</text>
</comment>
<organism evidence="4 5">
    <name type="scientific">Ophiocordyceps australis</name>
    <dbReference type="NCBI Taxonomy" id="1399860"/>
    <lineage>
        <taxon>Eukaryota</taxon>
        <taxon>Fungi</taxon>
        <taxon>Dikarya</taxon>
        <taxon>Ascomycota</taxon>
        <taxon>Pezizomycotina</taxon>
        <taxon>Sordariomycetes</taxon>
        <taxon>Hypocreomycetidae</taxon>
        <taxon>Hypocreales</taxon>
        <taxon>Ophiocordycipitaceae</taxon>
        <taxon>Ophiocordyceps</taxon>
    </lineage>
</organism>
<proteinExistence type="inferred from homology"/>
<feature type="domain" description="SHSP" evidence="3">
    <location>
        <begin position="104"/>
        <end position="236"/>
    </location>
</feature>
<gene>
    <name evidence="4" type="ORF">CDD81_4316</name>
</gene>
<dbReference type="InterPro" id="IPR008978">
    <property type="entry name" value="HSP20-like_chaperone"/>
</dbReference>
<reference evidence="4 5" key="1">
    <citation type="submission" date="2017-06" db="EMBL/GenBank/DDBJ databases">
        <title>Ant-infecting Ophiocordyceps genomes reveal a high diversity of potential behavioral manipulation genes and a possible major role for enterotoxins.</title>
        <authorList>
            <person name="De Bekker C."/>
            <person name="Evans H.C."/>
            <person name="Brachmann A."/>
            <person name="Hughes D.P."/>
        </authorList>
    </citation>
    <scope>NUCLEOTIDE SEQUENCE [LARGE SCALE GENOMIC DNA]</scope>
    <source>
        <strain evidence="4 5">Map64</strain>
    </source>
</reference>
<keyword evidence="5" id="KW-1185">Reference proteome</keyword>
<protein>
    <recommendedName>
        <fullName evidence="3">SHSP domain-containing protein</fullName>
    </recommendedName>
</protein>
<evidence type="ECO:0000259" key="3">
    <source>
        <dbReference type="PROSITE" id="PS01031"/>
    </source>
</evidence>
<sequence length="236" mass="26317">MAQVQVGPGLAQRASHAPDVYAWRGRWDGQATRRERRQQSREERAGEKQAKRQRRRQRHGEEEMSHHCHNDYRHRHNDSHNHHNDSHNHHHHHNTPPSSSSSSSTALSSPPPIDVFDTPVAYVVHLALPGTPRDDVVLAWHPDTSRLRISGCIRRPGDDLFLDTLVVPGRPVGAFDHSVALPPAGASLPLGVAAESDISAEVDADYITAKMEDGVLVVVVPKLARDWTAVRRVDIE</sequence>
<evidence type="ECO:0000313" key="5">
    <source>
        <dbReference type="Proteomes" id="UP000226192"/>
    </source>
</evidence>
<feature type="compositionally biased region" description="Basic and acidic residues" evidence="2">
    <location>
        <begin position="25"/>
        <end position="50"/>
    </location>
</feature>
<dbReference type="CDD" id="cd06464">
    <property type="entry name" value="ACD_sHsps-like"/>
    <property type="match status" value="1"/>
</dbReference>
<dbReference type="PROSITE" id="PS01031">
    <property type="entry name" value="SHSP"/>
    <property type="match status" value="1"/>
</dbReference>
<evidence type="ECO:0000256" key="1">
    <source>
        <dbReference type="PROSITE-ProRule" id="PRU00285"/>
    </source>
</evidence>
<feature type="compositionally biased region" description="Basic and acidic residues" evidence="2">
    <location>
        <begin position="78"/>
        <end position="87"/>
    </location>
</feature>
<dbReference type="Proteomes" id="UP000226192">
    <property type="component" value="Unassembled WGS sequence"/>
</dbReference>
<comment type="caution">
    <text evidence="4">The sequence shown here is derived from an EMBL/GenBank/DDBJ whole genome shotgun (WGS) entry which is preliminary data.</text>
</comment>
<dbReference type="Gene3D" id="2.60.40.790">
    <property type="match status" value="1"/>
</dbReference>
<dbReference type="InterPro" id="IPR002068">
    <property type="entry name" value="A-crystallin/Hsp20_dom"/>
</dbReference>
<dbReference type="STRING" id="1399860.A0A2C5Y756"/>
<feature type="compositionally biased region" description="Low complexity" evidence="2">
    <location>
        <begin position="95"/>
        <end position="108"/>
    </location>
</feature>
<evidence type="ECO:0000313" key="4">
    <source>
        <dbReference type="EMBL" id="PHH64537.1"/>
    </source>
</evidence>
<evidence type="ECO:0000256" key="2">
    <source>
        <dbReference type="SAM" id="MobiDB-lite"/>
    </source>
</evidence>
<feature type="compositionally biased region" description="Basic and acidic residues" evidence="2">
    <location>
        <begin position="59"/>
        <end position="71"/>
    </location>
</feature>
<dbReference type="EMBL" id="NJET01000029">
    <property type="protein sequence ID" value="PHH64537.1"/>
    <property type="molecule type" value="Genomic_DNA"/>
</dbReference>
<feature type="region of interest" description="Disordered" evidence="2">
    <location>
        <begin position="1"/>
        <end position="111"/>
    </location>
</feature>
<name>A0A2C5Y756_9HYPO</name>
<dbReference type="OrthoDB" id="5511210at2759"/>
<dbReference type="SUPFAM" id="SSF49764">
    <property type="entry name" value="HSP20-like chaperones"/>
    <property type="match status" value="1"/>
</dbReference>
<dbReference type="AlphaFoldDB" id="A0A2C5Y756"/>